<name>A0A937UMC6_9ACTN</name>
<feature type="region of interest" description="Disordered" evidence="1">
    <location>
        <begin position="61"/>
        <end position="115"/>
    </location>
</feature>
<feature type="compositionally biased region" description="Basic residues" evidence="1">
    <location>
        <begin position="80"/>
        <end position="90"/>
    </location>
</feature>
<feature type="region of interest" description="Disordered" evidence="1">
    <location>
        <begin position="384"/>
        <end position="428"/>
    </location>
</feature>
<dbReference type="AlphaFoldDB" id="A0A937UMC6"/>
<evidence type="ECO:0000313" key="4">
    <source>
        <dbReference type="Proteomes" id="UP000604475"/>
    </source>
</evidence>
<keyword evidence="2" id="KW-1133">Transmembrane helix</keyword>
<dbReference type="RefSeq" id="WP_203010144.1">
    <property type="nucleotide sequence ID" value="NZ_JADWYU010000095.1"/>
</dbReference>
<accession>A0A937UMC6</accession>
<feature type="compositionally biased region" description="Basic and acidic residues" evidence="1">
    <location>
        <begin position="398"/>
        <end position="428"/>
    </location>
</feature>
<feature type="compositionally biased region" description="Low complexity" evidence="1">
    <location>
        <begin position="91"/>
        <end position="104"/>
    </location>
</feature>
<keyword evidence="2" id="KW-0472">Membrane</keyword>
<sequence length="428" mass="44155">MNGQPRERRPIAPVAAGIGQTAGPDDEDRWERQLREQFAAAVVPEPNAAQLRSKILTRIEASTTSGRLEQAAVRTPAGRSKGRHARRHVTARPSRPPAGGAPTRPRARRPDQSGRRRLAVAVAAASVVTAGVGLTMFVRAGAAGGGPIVVTPSVTAGGQTVAFPGEPTAEPTPTGSPSPTVPPTSAPPTAGPTSGPTGGPRPGAGGVVFSASAVPWVPDDRVQLPGSGTVDWVLFGDGRDRVNARAAIRDRLIDASRLARVGDTRGGFRTTFSWTNGTPESRGSRDDDRLVVPGRGSATLSVRRGGDASELLLYAGGTTNMMVTVSAPGHGSRTFTLWLGFGASANGVIIINLGGLPASVPATVTLTSAEARGFNLAAAVLRSDGQAAPDANSGGGSDPRDDSDPWDDRRDYPRDDSGSRDDSGYGRR</sequence>
<comment type="caution">
    <text evidence="3">The sequence shown here is derived from an EMBL/GenBank/DDBJ whole genome shotgun (WGS) entry which is preliminary data.</text>
</comment>
<feature type="region of interest" description="Disordered" evidence="1">
    <location>
        <begin position="1"/>
        <end position="31"/>
    </location>
</feature>
<proteinExistence type="predicted"/>
<organism evidence="3 4">
    <name type="scientific">Frankia nepalensis</name>
    <dbReference type="NCBI Taxonomy" id="1836974"/>
    <lineage>
        <taxon>Bacteria</taxon>
        <taxon>Bacillati</taxon>
        <taxon>Actinomycetota</taxon>
        <taxon>Actinomycetes</taxon>
        <taxon>Frankiales</taxon>
        <taxon>Frankiaceae</taxon>
        <taxon>Frankia</taxon>
    </lineage>
</organism>
<evidence type="ECO:0000256" key="2">
    <source>
        <dbReference type="SAM" id="Phobius"/>
    </source>
</evidence>
<gene>
    <name evidence="3" type="ORF">I7412_16580</name>
</gene>
<feature type="compositionally biased region" description="Pro residues" evidence="1">
    <location>
        <begin position="174"/>
        <end position="190"/>
    </location>
</feature>
<feature type="compositionally biased region" description="Low complexity" evidence="1">
    <location>
        <begin position="164"/>
        <end position="173"/>
    </location>
</feature>
<dbReference type="EMBL" id="JAEACQ010000194">
    <property type="protein sequence ID" value="MBL7628739.1"/>
    <property type="molecule type" value="Genomic_DNA"/>
</dbReference>
<protein>
    <submittedName>
        <fullName evidence="3">Uncharacterized protein</fullName>
    </submittedName>
</protein>
<keyword evidence="2" id="KW-0812">Transmembrane</keyword>
<reference evidence="3" key="1">
    <citation type="submission" date="2020-12" db="EMBL/GenBank/DDBJ databases">
        <title>Genomic characterization of non-nitrogen-fixing Frankia strains.</title>
        <authorList>
            <person name="Carlos-Shanley C."/>
            <person name="Guerra T."/>
            <person name="Hahn D."/>
        </authorList>
    </citation>
    <scope>NUCLEOTIDE SEQUENCE</scope>
    <source>
        <strain evidence="3">CN6</strain>
    </source>
</reference>
<feature type="transmembrane region" description="Helical" evidence="2">
    <location>
        <begin position="118"/>
        <end position="138"/>
    </location>
</feature>
<evidence type="ECO:0000256" key="1">
    <source>
        <dbReference type="SAM" id="MobiDB-lite"/>
    </source>
</evidence>
<feature type="compositionally biased region" description="Basic and acidic residues" evidence="1">
    <location>
        <begin position="1"/>
        <end position="10"/>
    </location>
</feature>
<keyword evidence="4" id="KW-1185">Reference proteome</keyword>
<dbReference type="Proteomes" id="UP000604475">
    <property type="component" value="Unassembled WGS sequence"/>
</dbReference>
<feature type="compositionally biased region" description="Gly residues" evidence="1">
    <location>
        <begin position="196"/>
        <end position="206"/>
    </location>
</feature>
<feature type="region of interest" description="Disordered" evidence="1">
    <location>
        <begin position="159"/>
        <end position="207"/>
    </location>
</feature>
<evidence type="ECO:0000313" key="3">
    <source>
        <dbReference type="EMBL" id="MBL7628739.1"/>
    </source>
</evidence>